<dbReference type="InterPro" id="IPR015168">
    <property type="entry name" value="SsuA/THI5"/>
</dbReference>
<proteinExistence type="predicted"/>
<dbReference type="EMBL" id="JAMQAW010000003">
    <property type="protein sequence ID" value="MCM2387526.1"/>
    <property type="molecule type" value="Genomic_DNA"/>
</dbReference>
<dbReference type="Pfam" id="PF09084">
    <property type="entry name" value="NMT1"/>
    <property type="match status" value="1"/>
</dbReference>
<dbReference type="PANTHER" id="PTHR31528">
    <property type="entry name" value="4-AMINO-5-HYDROXYMETHYL-2-METHYLPYRIMIDINE PHOSPHATE SYNTHASE THI11-RELATED"/>
    <property type="match status" value="1"/>
</dbReference>
<dbReference type="Gene3D" id="3.40.190.10">
    <property type="entry name" value="Periplasmic binding protein-like II"/>
    <property type="match status" value="2"/>
</dbReference>
<accession>A0ABT0UGU5</accession>
<name>A0ABT0UGU5_9ACTN</name>
<protein>
    <submittedName>
        <fullName evidence="3">ABC transporter substrate-binding protein</fullName>
    </submittedName>
</protein>
<feature type="signal peptide" evidence="1">
    <location>
        <begin position="1"/>
        <end position="22"/>
    </location>
</feature>
<organism evidence="3 4">
    <name type="scientific">Streptomyces albipurpureus</name>
    <dbReference type="NCBI Taxonomy" id="2897419"/>
    <lineage>
        <taxon>Bacteria</taxon>
        <taxon>Bacillati</taxon>
        <taxon>Actinomycetota</taxon>
        <taxon>Actinomycetes</taxon>
        <taxon>Kitasatosporales</taxon>
        <taxon>Streptomycetaceae</taxon>
        <taxon>Streptomyces</taxon>
    </lineage>
</organism>
<keyword evidence="4" id="KW-1185">Reference proteome</keyword>
<reference evidence="3" key="1">
    <citation type="submission" date="2022-06" db="EMBL/GenBank/DDBJ databases">
        <title>Genome public.</title>
        <authorList>
            <person name="Sun Q."/>
        </authorList>
    </citation>
    <scope>NUCLEOTIDE SEQUENCE</scope>
    <source>
        <strain evidence="3">CWNU-1</strain>
    </source>
</reference>
<dbReference type="PANTHER" id="PTHR31528:SF15">
    <property type="entry name" value="RIBOFLAVIN-BINDING PROTEIN RIBY"/>
    <property type="match status" value="1"/>
</dbReference>
<evidence type="ECO:0000256" key="1">
    <source>
        <dbReference type="SAM" id="SignalP"/>
    </source>
</evidence>
<comment type="caution">
    <text evidence="3">The sequence shown here is derived from an EMBL/GenBank/DDBJ whole genome shotgun (WGS) entry which is preliminary data.</text>
</comment>
<sequence>MNRRPLKLVGIPAAVAVAALLAACSPGSSDSAKTSSDGTKKVTIQIDGAAVPYYAPLYAAKEQGYFADAGLDVDFTYAQGSDIVKNVASGNVDFGFPNGDSVVTAYGKGIKTKVVHTTYQQGIGSLLSQPSSNIGSPADLKGKTVAVTDLGSPNYIQLQAMLQSAGLKLTDVKVRTLGTGVIVDALKNGQVDAIVFSRLRYYALQSAGVEVNQILSDKYLPSFGNVVIAGEALVKDDPGTVKAFDKALNQGIEYTVKNPRKAVDMSVKKYASSFKGQEKEITTIIEDLFAKTLWQSENTQKNGLGSPDLARWQQAIDSQKDFKLLDKSFDASDLVVKPNGLG</sequence>
<keyword evidence="1" id="KW-0732">Signal</keyword>
<dbReference type="RefSeq" id="WP_250917886.1">
    <property type="nucleotide sequence ID" value="NZ_JAMQAW010000003.1"/>
</dbReference>
<evidence type="ECO:0000313" key="3">
    <source>
        <dbReference type="EMBL" id="MCM2387526.1"/>
    </source>
</evidence>
<feature type="chain" id="PRO_5046860571" evidence="1">
    <location>
        <begin position="23"/>
        <end position="342"/>
    </location>
</feature>
<dbReference type="PROSITE" id="PS51257">
    <property type="entry name" value="PROKAR_LIPOPROTEIN"/>
    <property type="match status" value="1"/>
</dbReference>
<evidence type="ECO:0000313" key="4">
    <source>
        <dbReference type="Proteomes" id="UP001431429"/>
    </source>
</evidence>
<dbReference type="SUPFAM" id="SSF53850">
    <property type="entry name" value="Periplasmic binding protein-like II"/>
    <property type="match status" value="1"/>
</dbReference>
<evidence type="ECO:0000259" key="2">
    <source>
        <dbReference type="Pfam" id="PF09084"/>
    </source>
</evidence>
<dbReference type="Proteomes" id="UP001431429">
    <property type="component" value="Unassembled WGS sequence"/>
</dbReference>
<gene>
    <name evidence="3" type="ORF">NBG84_04240</name>
</gene>
<feature type="domain" description="SsuA/THI5-like" evidence="2">
    <location>
        <begin position="52"/>
        <end position="262"/>
    </location>
</feature>
<dbReference type="InterPro" id="IPR027939">
    <property type="entry name" value="NMT1/THI5"/>
</dbReference>